<dbReference type="RefSeq" id="WP_072740101.1">
    <property type="nucleotide sequence ID" value="NZ_CP048814.1"/>
</dbReference>
<feature type="chain" id="PRO_5038662005" description="Secreted protein" evidence="1">
    <location>
        <begin position="28"/>
        <end position="150"/>
    </location>
</feature>
<sequence>MNKYLAAAATTTAAVCATIATVGSAAASPTFGDGTYLVGTDIAPGQYAGSGQVDEHMGCYWERRSGTSGNFDEILANDYTHSGRVVVTILPSDYAFRSEDCGTWTRIGDVPAPDFTGPVIGSAVVGSAVVGSSVLPLVAGLLLTGSAAAS</sequence>
<dbReference type="Proteomes" id="UP000183263">
    <property type="component" value="Unassembled WGS sequence"/>
</dbReference>
<proteinExistence type="predicted"/>
<dbReference type="OrthoDB" id="166978at2"/>
<feature type="signal peptide" evidence="1">
    <location>
        <begin position="1"/>
        <end position="27"/>
    </location>
</feature>
<dbReference type="EMBL" id="FNDN01000006">
    <property type="protein sequence ID" value="SDI24707.1"/>
    <property type="molecule type" value="Genomic_DNA"/>
</dbReference>
<evidence type="ECO:0008006" key="4">
    <source>
        <dbReference type="Google" id="ProtNLM"/>
    </source>
</evidence>
<evidence type="ECO:0000256" key="1">
    <source>
        <dbReference type="SAM" id="SignalP"/>
    </source>
</evidence>
<organism evidence="2 3">
    <name type="scientific">Rhodococcus triatomae</name>
    <dbReference type="NCBI Taxonomy" id="300028"/>
    <lineage>
        <taxon>Bacteria</taxon>
        <taxon>Bacillati</taxon>
        <taxon>Actinomycetota</taxon>
        <taxon>Actinomycetes</taxon>
        <taxon>Mycobacteriales</taxon>
        <taxon>Nocardiaceae</taxon>
        <taxon>Rhodococcus</taxon>
    </lineage>
</organism>
<accession>A0A1G8J145</accession>
<name>A0A1G8J145_9NOCA</name>
<protein>
    <recommendedName>
        <fullName evidence="4">Secreted protein</fullName>
    </recommendedName>
</protein>
<evidence type="ECO:0000313" key="2">
    <source>
        <dbReference type="EMBL" id="SDI24707.1"/>
    </source>
</evidence>
<keyword evidence="3" id="KW-1185">Reference proteome</keyword>
<reference evidence="2 3" key="1">
    <citation type="submission" date="2016-10" db="EMBL/GenBank/DDBJ databases">
        <authorList>
            <person name="de Groot N.N."/>
        </authorList>
    </citation>
    <scope>NUCLEOTIDE SEQUENCE [LARGE SCALE GENOMIC DNA]</scope>
    <source>
        <strain evidence="2 3">DSM 44892</strain>
    </source>
</reference>
<gene>
    <name evidence="2" type="ORF">SAMN05444695_10624</name>
</gene>
<dbReference type="AlphaFoldDB" id="A0A1G8J145"/>
<keyword evidence="1" id="KW-0732">Signal</keyword>
<evidence type="ECO:0000313" key="3">
    <source>
        <dbReference type="Proteomes" id="UP000183263"/>
    </source>
</evidence>